<feature type="domain" description="MTHFR SAM-binding regulatory" evidence="12">
    <location>
        <begin position="350"/>
        <end position="647"/>
    </location>
</feature>
<evidence type="ECO:0000256" key="1">
    <source>
        <dbReference type="ARBA" id="ARBA00001974"/>
    </source>
</evidence>
<dbReference type="AlphaFoldDB" id="A0AAN8PRZ4"/>
<keyword evidence="4" id="KW-0285">Flavoprotein</keyword>
<evidence type="ECO:0000313" key="13">
    <source>
        <dbReference type="EMBL" id="KAK6177251.1"/>
    </source>
</evidence>
<comment type="catalytic activity">
    <reaction evidence="9">
        <text>(6S)-5-methyl-5,6,7,8-tetrahydrofolate + NADP(+) = (6R)-5,10-methylene-5,6,7,8-tetrahydrofolate + NADPH + H(+)</text>
        <dbReference type="Rhea" id="RHEA:19817"/>
        <dbReference type="ChEBI" id="CHEBI:15378"/>
        <dbReference type="ChEBI" id="CHEBI:15636"/>
        <dbReference type="ChEBI" id="CHEBI:18608"/>
        <dbReference type="ChEBI" id="CHEBI:57783"/>
        <dbReference type="ChEBI" id="CHEBI:58349"/>
        <dbReference type="EC" id="1.5.1.53"/>
    </reaction>
    <physiologicalReaction direction="right-to-left" evidence="9">
        <dbReference type="Rhea" id="RHEA:19819"/>
    </physiologicalReaction>
</comment>
<dbReference type="GO" id="GO:0005829">
    <property type="term" value="C:cytosol"/>
    <property type="evidence" value="ECO:0007669"/>
    <property type="project" value="TreeGrafter"/>
</dbReference>
<proteinExistence type="inferred from homology"/>
<comment type="pathway">
    <text evidence="2 10">One-carbon metabolism; tetrahydrofolate interconversion.</text>
</comment>
<evidence type="ECO:0000256" key="5">
    <source>
        <dbReference type="ARBA" id="ARBA00022827"/>
    </source>
</evidence>
<feature type="compositionally biased region" description="Polar residues" evidence="11">
    <location>
        <begin position="8"/>
        <end position="22"/>
    </location>
</feature>
<dbReference type="Pfam" id="PF02219">
    <property type="entry name" value="MTHFR"/>
    <property type="match status" value="1"/>
</dbReference>
<keyword evidence="7" id="KW-0560">Oxidoreductase</keyword>
<reference evidence="13 14" key="1">
    <citation type="submission" date="2024-01" db="EMBL/GenBank/DDBJ databases">
        <title>The genome of the rayed Mediterranean limpet Patella caerulea (Linnaeus, 1758).</title>
        <authorList>
            <person name="Anh-Thu Weber A."/>
            <person name="Halstead-Nussloch G."/>
        </authorList>
    </citation>
    <scope>NUCLEOTIDE SEQUENCE [LARGE SCALE GENOMIC DNA]</scope>
    <source>
        <strain evidence="13">AATW-2023a</strain>
        <tissue evidence="13">Whole specimen</tissue>
    </source>
</reference>
<evidence type="ECO:0000256" key="8">
    <source>
        <dbReference type="ARBA" id="ARBA00034530"/>
    </source>
</evidence>
<dbReference type="InterPro" id="IPR004621">
    <property type="entry name" value="Fadh2_euk"/>
</dbReference>
<keyword evidence="6" id="KW-0521">NADP</keyword>
<dbReference type="FunFam" id="3.20.20.220:FF:000002">
    <property type="entry name" value="Methylenetetrahydrofolate reductase"/>
    <property type="match status" value="1"/>
</dbReference>
<dbReference type="Gene3D" id="3.20.20.220">
    <property type="match status" value="1"/>
</dbReference>
<evidence type="ECO:0000256" key="9">
    <source>
        <dbReference type="ARBA" id="ARBA00047751"/>
    </source>
</evidence>
<evidence type="ECO:0000313" key="14">
    <source>
        <dbReference type="Proteomes" id="UP001347796"/>
    </source>
</evidence>
<dbReference type="EC" id="1.5.1.53" evidence="8"/>
<sequence>MPEVAPKNNLSANNGEQENIYCSDSNSSPNTSRSSSPPRLRPKYNRLIERINRRKYSGDKWFSLEFFPPRTNNGAMNLIQRFERMARGKPLFCDITWHPAGDPGNTEKPTSSTCISGTMVNYCGIETMLHMTCCNQSVETIKQNLQKAKDLGIRNILALRGDALSENGEWQHVEGGLNYATDLVRLIKQEHGDYFVICVAGYPTGHPECTSYEDDLIHLKEKVDAGADFIITQLFFKAETFLKFQKDCKSIGITCPIVPGILPIQAYQSLRHIVKLSKLEVPQEIIDAINPIKENDAAIRNFGIDLCVDMCKPLLKSGEVSGLHFYTLNREVATIEVLKRLGMWNEEIQRPLPWKLTANHARCKEEIRPIFWGCRPNSYVYRTSNWDEFPNGRWGNSSAASFGDLKHYHLFYLKSNSTKEHLLEMWGHEIMCEEDVWDVFYRYITCKPNKMGKQVTEIPWDDGEMSAETALIADNLAEVNKQGVLTINSQPNVNAAPSDDPNVGWGTPNGYIFQKAYLEFFTSPANVQVLKEILKDYSLVNYHIINYTGEADYTNCDESEPVAVTWGVFPGKEILQPTVVDPIAFKSWKDEAFALWVETWGKLYPVESQSRAVLEDIQRRYYLVNLVDNEFPKPSCLWEIVNKMLARSKSKRDLSDCESVDE</sequence>
<protein>
    <recommendedName>
        <fullName evidence="8">methylenetetrahydrofolate reductase (NADPH)</fullName>
        <ecNumber evidence="8">1.5.1.53</ecNumber>
    </recommendedName>
</protein>
<name>A0AAN8PRZ4_PATCE</name>
<evidence type="ECO:0000256" key="10">
    <source>
        <dbReference type="RuleBase" id="RU004254"/>
    </source>
</evidence>
<dbReference type="InterPro" id="IPR053806">
    <property type="entry name" value="MTHFR_C"/>
</dbReference>
<comment type="caution">
    <text evidence="13">The sequence shown here is derived from an EMBL/GenBank/DDBJ whole genome shotgun (WGS) entry which is preliminary data.</text>
</comment>
<dbReference type="GO" id="GO:0106313">
    <property type="term" value="F:methylenetetrahydrofolate reductase (NADPH) activity"/>
    <property type="evidence" value="ECO:0007669"/>
    <property type="project" value="UniProtKB-EC"/>
</dbReference>
<evidence type="ECO:0000256" key="3">
    <source>
        <dbReference type="ARBA" id="ARBA00006743"/>
    </source>
</evidence>
<dbReference type="GO" id="GO:0009086">
    <property type="term" value="P:methionine biosynthetic process"/>
    <property type="evidence" value="ECO:0007669"/>
    <property type="project" value="TreeGrafter"/>
</dbReference>
<evidence type="ECO:0000256" key="6">
    <source>
        <dbReference type="ARBA" id="ARBA00022857"/>
    </source>
</evidence>
<comment type="cofactor">
    <cofactor evidence="1">
        <name>FAD</name>
        <dbReference type="ChEBI" id="CHEBI:57692"/>
    </cofactor>
</comment>
<evidence type="ECO:0000256" key="4">
    <source>
        <dbReference type="ARBA" id="ARBA00022630"/>
    </source>
</evidence>
<evidence type="ECO:0000256" key="7">
    <source>
        <dbReference type="ARBA" id="ARBA00023002"/>
    </source>
</evidence>
<feature type="region of interest" description="Disordered" evidence="11">
    <location>
        <begin position="1"/>
        <end position="43"/>
    </location>
</feature>
<comment type="similarity">
    <text evidence="3">Belongs to the methylenetetrahydrofolate reductase family.</text>
</comment>
<accession>A0AAN8PRZ4</accession>
<feature type="compositionally biased region" description="Low complexity" evidence="11">
    <location>
        <begin position="23"/>
        <end position="38"/>
    </location>
</feature>
<dbReference type="Proteomes" id="UP001347796">
    <property type="component" value="Unassembled WGS sequence"/>
</dbReference>
<evidence type="ECO:0000256" key="11">
    <source>
        <dbReference type="SAM" id="MobiDB-lite"/>
    </source>
</evidence>
<evidence type="ECO:0000259" key="12">
    <source>
        <dbReference type="Pfam" id="PF21895"/>
    </source>
</evidence>
<evidence type="ECO:0000256" key="2">
    <source>
        <dbReference type="ARBA" id="ARBA00004777"/>
    </source>
</evidence>
<dbReference type="PANTHER" id="PTHR45754">
    <property type="entry name" value="METHYLENETETRAHYDROFOLATE REDUCTASE"/>
    <property type="match status" value="1"/>
</dbReference>
<organism evidence="13 14">
    <name type="scientific">Patella caerulea</name>
    <name type="common">Rayed Mediterranean limpet</name>
    <dbReference type="NCBI Taxonomy" id="87958"/>
    <lineage>
        <taxon>Eukaryota</taxon>
        <taxon>Metazoa</taxon>
        <taxon>Spiralia</taxon>
        <taxon>Lophotrochozoa</taxon>
        <taxon>Mollusca</taxon>
        <taxon>Gastropoda</taxon>
        <taxon>Patellogastropoda</taxon>
        <taxon>Patelloidea</taxon>
        <taxon>Patellidae</taxon>
        <taxon>Patella</taxon>
    </lineage>
</organism>
<dbReference type="SUPFAM" id="SSF51730">
    <property type="entry name" value="FAD-linked oxidoreductase"/>
    <property type="match status" value="1"/>
</dbReference>
<dbReference type="GO" id="GO:0035999">
    <property type="term" value="P:tetrahydrofolate interconversion"/>
    <property type="evidence" value="ECO:0007669"/>
    <property type="project" value="TreeGrafter"/>
</dbReference>
<dbReference type="NCBIfam" id="TIGR00677">
    <property type="entry name" value="fadh2_euk"/>
    <property type="match status" value="1"/>
</dbReference>
<keyword evidence="5" id="KW-0274">FAD</keyword>
<dbReference type="CDD" id="cd00537">
    <property type="entry name" value="MTHFR"/>
    <property type="match status" value="1"/>
</dbReference>
<gene>
    <name evidence="13" type="ORF">SNE40_015386</name>
</gene>
<dbReference type="PANTHER" id="PTHR45754:SF3">
    <property type="entry name" value="METHYLENETETRAHYDROFOLATE REDUCTASE (NADPH)"/>
    <property type="match status" value="1"/>
</dbReference>
<dbReference type="Pfam" id="PF21895">
    <property type="entry name" value="MTHFR_C"/>
    <property type="match status" value="1"/>
</dbReference>
<dbReference type="GO" id="GO:0071949">
    <property type="term" value="F:FAD binding"/>
    <property type="evidence" value="ECO:0007669"/>
    <property type="project" value="TreeGrafter"/>
</dbReference>
<dbReference type="InterPro" id="IPR003171">
    <property type="entry name" value="Mehydrof_redctse-like"/>
</dbReference>
<keyword evidence="14" id="KW-1185">Reference proteome</keyword>
<dbReference type="InterPro" id="IPR029041">
    <property type="entry name" value="FAD-linked_oxidoreductase-like"/>
</dbReference>
<dbReference type="EMBL" id="JAZGQO010000010">
    <property type="protein sequence ID" value="KAK6177251.1"/>
    <property type="molecule type" value="Genomic_DNA"/>
</dbReference>